<comment type="caution">
    <text evidence="1">The sequence shown here is derived from an EMBL/GenBank/DDBJ whole genome shotgun (WGS) entry which is preliminary data.</text>
</comment>
<evidence type="ECO:0000313" key="1">
    <source>
        <dbReference type="EMBL" id="RAW00576.1"/>
    </source>
</evidence>
<dbReference type="InterPro" id="IPR025412">
    <property type="entry name" value="DUF4304"/>
</dbReference>
<proteinExistence type="predicted"/>
<evidence type="ECO:0000313" key="2">
    <source>
        <dbReference type="Proteomes" id="UP000251889"/>
    </source>
</evidence>
<dbReference type="Pfam" id="PF14137">
    <property type="entry name" value="DUF4304"/>
    <property type="match status" value="1"/>
</dbReference>
<dbReference type="RefSeq" id="WP_112747376.1">
    <property type="nucleotide sequence ID" value="NZ_QMFY01000006.1"/>
</dbReference>
<name>A0A364Y356_9BACT</name>
<accession>A0A364Y356</accession>
<dbReference type="OrthoDB" id="1097772at2"/>
<sequence length="148" mass="17193">MTKDDFKTQFNQSAKMVGFERAFGGWFKESPECIVVLDLQKSNFADRFELNIKIYVQRMFAMHYSINKDLVKKDVGDLFRRQPATYDDIFSFEKSIDRTSRVEKLNEFFKEFVAPFTNEALSIAGIRKLAAIREIALLAAVEKELDTL</sequence>
<organism evidence="1 2">
    <name type="scientific">Pseudochryseolinea flava</name>
    <dbReference type="NCBI Taxonomy" id="2059302"/>
    <lineage>
        <taxon>Bacteria</taxon>
        <taxon>Pseudomonadati</taxon>
        <taxon>Bacteroidota</taxon>
        <taxon>Cytophagia</taxon>
        <taxon>Cytophagales</taxon>
        <taxon>Fulvivirgaceae</taxon>
        <taxon>Pseudochryseolinea</taxon>
    </lineage>
</organism>
<dbReference type="Proteomes" id="UP000251889">
    <property type="component" value="Unassembled WGS sequence"/>
</dbReference>
<dbReference type="EMBL" id="QMFY01000006">
    <property type="protein sequence ID" value="RAW00576.1"/>
    <property type="molecule type" value="Genomic_DNA"/>
</dbReference>
<protein>
    <recommendedName>
        <fullName evidence="3">DUF4304 domain-containing protein</fullName>
    </recommendedName>
</protein>
<reference evidence="1 2" key="1">
    <citation type="submission" date="2018-06" db="EMBL/GenBank/DDBJ databases">
        <title>Chryseolinea flavus sp. nov., a member of the phylum Bacteroidetes isolated from soil.</title>
        <authorList>
            <person name="Li Y."/>
            <person name="Wang J."/>
        </authorList>
    </citation>
    <scope>NUCLEOTIDE SEQUENCE [LARGE SCALE GENOMIC DNA]</scope>
    <source>
        <strain evidence="1 2">SDU1-6</strain>
    </source>
</reference>
<evidence type="ECO:0008006" key="3">
    <source>
        <dbReference type="Google" id="ProtNLM"/>
    </source>
</evidence>
<keyword evidence="2" id="KW-1185">Reference proteome</keyword>
<dbReference type="AlphaFoldDB" id="A0A364Y356"/>
<gene>
    <name evidence="1" type="ORF">DQQ10_13335</name>
</gene>